<evidence type="ECO:0000313" key="6">
    <source>
        <dbReference type="EMBL" id="GAA3538207.1"/>
    </source>
</evidence>
<keyword evidence="7" id="KW-1185">Reference proteome</keyword>
<dbReference type="SUPFAM" id="SSF53850">
    <property type="entry name" value="Periplasmic binding protein-like II"/>
    <property type="match status" value="1"/>
</dbReference>
<keyword evidence="4" id="KW-0804">Transcription</keyword>
<evidence type="ECO:0000256" key="1">
    <source>
        <dbReference type="ARBA" id="ARBA00009437"/>
    </source>
</evidence>
<organism evidence="6 7">
    <name type="scientific">Zobellella aerophila</name>
    <dbReference type="NCBI Taxonomy" id="870480"/>
    <lineage>
        <taxon>Bacteria</taxon>
        <taxon>Pseudomonadati</taxon>
        <taxon>Pseudomonadota</taxon>
        <taxon>Gammaproteobacteria</taxon>
        <taxon>Aeromonadales</taxon>
        <taxon>Aeromonadaceae</taxon>
        <taxon>Zobellella</taxon>
    </lineage>
</organism>
<dbReference type="PANTHER" id="PTHR30537:SF5">
    <property type="entry name" value="HTH-TYPE TRANSCRIPTIONAL ACTIVATOR TTDR-RELATED"/>
    <property type="match status" value="1"/>
</dbReference>
<keyword evidence="3" id="KW-0238">DNA-binding</keyword>
<reference evidence="7" key="1">
    <citation type="journal article" date="2019" name="Int. J. Syst. Evol. Microbiol.">
        <title>The Global Catalogue of Microorganisms (GCM) 10K type strain sequencing project: providing services to taxonomists for standard genome sequencing and annotation.</title>
        <authorList>
            <consortium name="The Broad Institute Genomics Platform"/>
            <consortium name="The Broad Institute Genome Sequencing Center for Infectious Disease"/>
            <person name="Wu L."/>
            <person name="Ma J."/>
        </authorList>
    </citation>
    <scope>NUCLEOTIDE SEQUENCE [LARGE SCALE GENOMIC DNA]</scope>
    <source>
        <strain evidence="7">JCM 17110</strain>
    </source>
</reference>
<dbReference type="Pfam" id="PF03466">
    <property type="entry name" value="LysR_substrate"/>
    <property type="match status" value="1"/>
</dbReference>
<dbReference type="Proteomes" id="UP001500795">
    <property type="component" value="Unassembled WGS sequence"/>
</dbReference>
<feature type="domain" description="HTH lysR-type" evidence="5">
    <location>
        <begin position="3"/>
        <end position="60"/>
    </location>
</feature>
<comment type="similarity">
    <text evidence="1">Belongs to the LysR transcriptional regulatory family.</text>
</comment>
<dbReference type="SUPFAM" id="SSF46785">
    <property type="entry name" value="Winged helix' DNA-binding domain"/>
    <property type="match status" value="1"/>
</dbReference>
<dbReference type="CDD" id="cd08422">
    <property type="entry name" value="PBP2_CrgA_like"/>
    <property type="match status" value="1"/>
</dbReference>
<sequence length="320" mass="34716">MSFDLKSLELFVRVATLGAIGRAGAEFSLSPTNATQRIKALEAELGVKLLNRTTRAVSLTPDGEILLEHARRILDDVEDTRNVLSHTTKSISGALRVTASASFGRSHIVPFVPEFLRLYPDVTLDLHLTDAVVNIVEMGYDLAFRIGALAPSSLLARKVDSNPLLLVASPNYLARAGHPEAPQELAEHVCLPLGENRSWKLVDKDGTLHEIRVSGPVSVNLGDAIGEWILAGLGIGLTSLWHAGPDIKEGRLVPVLPGFRIWPDANIWAVRPPGRLLPARVKAFMAFMEERIVETNRSRYGCLLDESGNICIDSQASGAA</sequence>
<evidence type="ECO:0000256" key="2">
    <source>
        <dbReference type="ARBA" id="ARBA00023015"/>
    </source>
</evidence>
<dbReference type="PANTHER" id="PTHR30537">
    <property type="entry name" value="HTH-TYPE TRANSCRIPTIONAL REGULATOR"/>
    <property type="match status" value="1"/>
</dbReference>
<evidence type="ECO:0000256" key="4">
    <source>
        <dbReference type="ARBA" id="ARBA00023163"/>
    </source>
</evidence>
<dbReference type="Pfam" id="PF00126">
    <property type="entry name" value="HTH_1"/>
    <property type="match status" value="1"/>
</dbReference>
<accession>A0ABP6VNR5</accession>
<dbReference type="Gene3D" id="3.40.190.290">
    <property type="match status" value="1"/>
</dbReference>
<dbReference type="InterPro" id="IPR036390">
    <property type="entry name" value="WH_DNA-bd_sf"/>
</dbReference>
<name>A0ABP6VNR5_9GAMM</name>
<dbReference type="InterPro" id="IPR058163">
    <property type="entry name" value="LysR-type_TF_proteobact-type"/>
</dbReference>
<protein>
    <submittedName>
        <fullName evidence="6">LysR family transcriptional regulator</fullName>
    </submittedName>
</protein>
<dbReference type="Gene3D" id="1.10.10.10">
    <property type="entry name" value="Winged helix-like DNA-binding domain superfamily/Winged helix DNA-binding domain"/>
    <property type="match status" value="1"/>
</dbReference>
<keyword evidence="2" id="KW-0805">Transcription regulation</keyword>
<dbReference type="InterPro" id="IPR000847">
    <property type="entry name" value="LysR_HTH_N"/>
</dbReference>
<gene>
    <name evidence="6" type="ORF">GCM10022394_17290</name>
</gene>
<evidence type="ECO:0000259" key="5">
    <source>
        <dbReference type="PROSITE" id="PS50931"/>
    </source>
</evidence>
<dbReference type="RefSeq" id="WP_344956970.1">
    <property type="nucleotide sequence ID" value="NZ_BAABCX010000002.1"/>
</dbReference>
<proteinExistence type="inferred from homology"/>
<evidence type="ECO:0000313" key="7">
    <source>
        <dbReference type="Proteomes" id="UP001500795"/>
    </source>
</evidence>
<dbReference type="InterPro" id="IPR036388">
    <property type="entry name" value="WH-like_DNA-bd_sf"/>
</dbReference>
<dbReference type="InterPro" id="IPR005119">
    <property type="entry name" value="LysR_subst-bd"/>
</dbReference>
<comment type="caution">
    <text evidence="6">The sequence shown here is derived from an EMBL/GenBank/DDBJ whole genome shotgun (WGS) entry which is preliminary data.</text>
</comment>
<dbReference type="PROSITE" id="PS50931">
    <property type="entry name" value="HTH_LYSR"/>
    <property type="match status" value="1"/>
</dbReference>
<dbReference type="EMBL" id="BAABCX010000002">
    <property type="protein sequence ID" value="GAA3538207.1"/>
    <property type="molecule type" value="Genomic_DNA"/>
</dbReference>
<evidence type="ECO:0000256" key="3">
    <source>
        <dbReference type="ARBA" id="ARBA00023125"/>
    </source>
</evidence>